<dbReference type="EMBL" id="JAEIJD010000015">
    <property type="protein sequence ID" value="MBI6630857.1"/>
    <property type="molecule type" value="Genomic_DNA"/>
</dbReference>
<dbReference type="Pfam" id="PF00534">
    <property type="entry name" value="Glycos_transf_1"/>
    <property type="match status" value="1"/>
</dbReference>
<dbReference type="Proteomes" id="UP000613255">
    <property type="component" value="Unassembled WGS sequence"/>
</dbReference>
<dbReference type="InterPro" id="IPR001296">
    <property type="entry name" value="Glyco_trans_1"/>
</dbReference>
<accession>A0A934HS99</accession>
<keyword evidence="3" id="KW-1185">Reference proteome</keyword>
<proteinExistence type="predicted"/>
<dbReference type="SUPFAM" id="SSF53756">
    <property type="entry name" value="UDP-Glycosyltransferase/glycogen phosphorylase"/>
    <property type="match status" value="1"/>
</dbReference>
<feature type="domain" description="Glycosyl transferase family 1" evidence="1">
    <location>
        <begin position="214"/>
        <end position="368"/>
    </location>
</feature>
<gene>
    <name evidence="2" type="ORF">JAO82_13310</name>
</gene>
<dbReference type="RefSeq" id="WP_198686881.1">
    <property type="nucleotide sequence ID" value="NZ_JAEIJD010000015.1"/>
</dbReference>
<sequence>MTLGYLVPEFPDQTHAFFWREIGAFEEAGTGVRIYSTRRPAPESCPHAFAQQAMVRTTYLFPPRIDSFIARLLTHPLRTLRASAYIMRLDETPIKARLKLLGLLPSATTLVADARKAGVTHLHIHSCANAAHLGALANILDDLPYSLTLHGDLPVYGADHAAKMKRANFVAAVTRPLSRQVLLVSPATDAPVIWMGVNCASFSPGPCPNNQIFTVATIARLNHVKGHRFFLRAMARLRDQGRIMHYKIAGDGPEKAAIEAEIRQLGLESQVEMLGALNEAAVLDLLNRADALALTSIGKGEAAPVTVMEAMACGLPVICSRIGGTPDMIEDGTDGFLVEQQDVATIAKLLLRMADEPELVARIGSAARANALVKFDYQINARKLLDRITFG</sequence>
<evidence type="ECO:0000313" key="2">
    <source>
        <dbReference type="EMBL" id="MBI6630857.1"/>
    </source>
</evidence>
<name>A0A934HS99_9RHOB</name>
<dbReference type="GO" id="GO:0016757">
    <property type="term" value="F:glycosyltransferase activity"/>
    <property type="evidence" value="ECO:0007669"/>
    <property type="project" value="InterPro"/>
</dbReference>
<comment type="caution">
    <text evidence="2">The sequence shown here is derived from an EMBL/GenBank/DDBJ whole genome shotgun (WGS) entry which is preliminary data.</text>
</comment>
<evidence type="ECO:0000259" key="1">
    <source>
        <dbReference type="Pfam" id="PF00534"/>
    </source>
</evidence>
<reference evidence="2" key="1">
    <citation type="submission" date="2020-12" db="EMBL/GenBank/DDBJ databases">
        <title>Pontibaca salina gen. nov., sp. nov., isolated from marine sediment.</title>
        <authorList>
            <person name="Bo J."/>
            <person name="Wang S."/>
            <person name="Song X."/>
            <person name="Du Z."/>
        </authorList>
    </citation>
    <scope>NUCLEOTIDE SEQUENCE</scope>
    <source>
        <strain evidence="2">S1109L</strain>
    </source>
</reference>
<protein>
    <submittedName>
        <fullName evidence="2">Glycosyltransferase</fullName>
    </submittedName>
</protein>
<dbReference type="PANTHER" id="PTHR12526">
    <property type="entry name" value="GLYCOSYLTRANSFERASE"/>
    <property type="match status" value="1"/>
</dbReference>
<dbReference type="Gene3D" id="3.40.50.2000">
    <property type="entry name" value="Glycogen Phosphorylase B"/>
    <property type="match status" value="2"/>
</dbReference>
<organism evidence="2 3">
    <name type="scientific">Pontibaca salina</name>
    <dbReference type="NCBI Taxonomy" id="2795731"/>
    <lineage>
        <taxon>Bacteria</taxon>
        <taxon>Pseudomonadati</taxon>
        <taxon>Pseudomonadota</taxon>
        <taxon>Alphaproteobacteria</taxon>
        <taxon>Rhodobacterales</taxon>
        <taxon>Roseobacteraceae</taxon>
        <taxon>Pontibaca</taxon>
    </lineage>
</organism>
<dbReference type="AlphaFoldDB" id="A0A934HS99"/>
<evidence type="ECO:0000313" key="3">
    <source>
        <dbReference type="Proteomes" id="UP000613255"/>
    </source>
</evidence>